<accession>E4QBT7</accession>
<proteinExistence type="predicted"/>
<keyword evidence="1" id="KW-0472">Membrane</keyword>
<protein>
    <submittedName>
        <fullName evidence="2">Uncharacterized protein</fullName>
    </submittedName>
</protein>
<organism evidence="2 3">
    <name type="scientific">Caldicellulosiruptor hydrothermalis (strain DSM 18901 / VKM B-2411 / 108)</name>
    <dbReference type="NCBI Taxonomy" id="632292"/>
    <lineage>
        <taxon>Bacteria</taxon>
        <taxon>Bacillati</taxon>
        <taxon>Bacillota</taxon>
        <taxon>Bacillota incertae sedis</taxon>
        <taxon>Caldicellulosiruptorales</taxon>
        <taxon>Caldicellulosiruptoraceae</taxon>
        <taxon>Caldicellulosiruptor</taxon>
    </lineage>
</organism>
<reference key="1">
    <citation type="submission" date="2010-09" db="EMBL/GenBank/DDBJ databases">
        <title>Complete sequence of Caldicellulosiruptor hydrothermalis 108.</title>
        <authorList>
            <consortium name="US DOE Joint Genome Institute"/>
            <person name="Lucas S."/>
            <person name="Copeland A."/>
            <person name="Lapidus A."/>
            <person name="Cheng J.-F."/>
            <person name="Bruce D."/>
            <person name="Goodwin L."/>
            <person name="Pitluck S."/>
            <person name="Davenport K."/>
            <person name="Detter J.C."/>
            <person name="Han C."/>
            <person name="Tapia R."/>
            <person name="Land M."/>
            <person name="Hauser L."/>
            <person name="Chang Y.-J."/>
            <person name="Jeffries C."/>
            <person name="Kyrpides N."/>
            <person name="Ivanova N."/>
            <person name="Mikhailova N."/>
            <person name="Blumer-Schuette S.E."/>
            <person name="Kelly R.M."/>
            <person name="Woyke T."/>
        </authorList>
    </citation>
    <scope>NUCLEOTIDE SEQUENCE</scope>
    <source>
        <strain>108</strain>
    </source>
</reference>
<feature type="transmembrane region" description="Helical" evidence="1">
    <location>
        <begin position="12"/>
        <end position="36"/>
    </location>
</feature>
<keyword evidence="1" id="KW-0812">Transmembrane</keyword>
<sequence length="200" mass="22756">MKYKMKTKKIFLYSLHILKNHFLTTVIFIAFMYLYFSLFRGVTSQLISGIVICLLYLYGNFSSGRFHAKKRDALSLLEGAVAIAIASLPTIILAIMAANYVSLNDKGFLNSHWANVAFRLWNSPFIGVYSYADEIAKAKHSVNVIITTYWITALFLPISSWTGYLIGVLEKKELIKLPEYTFLPKKKSQNKKQGKTGKSY</sequence>
<evidence type="ECO:0000256" key="1">
    <source>
        <dbReference type="SAM" id="Phobius"/>
    </source>
</evidence>
<dbReference type="KEGG" id="chd:Calhy_1587"/>
<dbReference type="AlphaFoldDB" id="E4QBT7"/>
<evidence type="ECO:0000313" key="2">
    <source>
        <dbReference type="EMBL" id="ADQ07303.1"/>
    </source>
</evidence>
<evidence type="ECO:0000313" key="3">
    <source>
        <dbReference type="Proteomes" id="UP000006890"/>
    </source>
</evidence>
<reference evidence="2 3" key="2">
    <citation type="journal article" date="2011" name="J. Bacteriol.">
        <title>Complete genome sequences for the anaerobic, extremely thermophilic plant biomass-degrading bacteria Caldicellulosiruptor hydrothermalis, Caldicellulosiruptor kristjanssonii, Caldicellulosiruptor kronotskyensis, Caldicellulosiruptor owensenis, and Caldicellulosiruptor lactoaceticus.</title>
        <authorList>
            <person name="Blumer-Schuette S.E."/>
            <person name="Ozdemir I."/>
            <person name="Mistry D."/>
            <person name="Lucas S."/>
            <person name="Lapidus A."/>
            <person name="Cheng J.F."/>
            <person name="Goodwin L.A."/>
            <person name="Pitluck S."/>
            <person name="Land M.L."/>
            <person name="Hauser L.J."/>
            <person name="Woyke T."/>
            <person name="Mikhailova N."/>
            <person name="Pati A."/>
            <person name="Kyrpides N.C."/>
            <person name="Ivanova N."/>
            <person name="Detter J.C."/>
            <person name="Walston-Davenport K."/>
            <person name="Han S."/>
            <person name="Adams M.W."/>
            <person name="Kelly R.M."/>
        </authorList>
    </citation>
    <scope>NUCLEOTIDE SEQUENCE [LARGE SCALE GENOMIC DNA]</scope>
    <source>
        <strain evidence="3">DSM 18901 / VKM B-2411 / 108</strain>
    </source>
</reference>
<feature type="transmembrane region" description="Helical" evidence="1">
    <location>
        <begin position="80"/>
        <end position="101"/>
    </location>
</feature>
<keyword evidence="1" id="KW-1133">Transmembrane helix</keyword>
<feature type="transmembrane region" description="Helical" evidence="1">
    <location>
        <begin position="149"/>
        <end position="169"/>
    </location>
</feature>
<dbReference type="EMBL" id="CP002219">
    <property type="protein sequence ID" value="ADQ07303.1"/>
    <property type="molecule type" value="Genomic_DNA"/>
</dbReference>
<dbReference type="HOGENOM" id="CLU_1388018_0_0_9"/>
<gene>
    <name evidence="2" type="ordered locus">Calhy_1587</name>
</gene>
<dbReference type="Proteomes" id="UP000006890">
    <property type="component" value="Chromosome"/>
</dbReference>
<keyword evidence="3" id="KW-1185">Reference proteome</keyword>
<dbReference type="eggNOG" id="ENOG5033BGH">
    <property type="taxonomic scope" value="Bacteria"/>
</dbReference>
<feature type="transmembrane region" description="Helical" evidence="1">
    <location>
        <begin position="42"/>
        <end position="59"/>
    </location>
</feature>
<name>E4QBT7_CALH1</name>